<keyword evidence="1" id="KW-0533">Nickel</keyword>
<dbReference type="InterPro" id="IPR002822">
    <property type="entry name" value="Ni_insertion"/>
</dbReference>
<dbReference type="PANTHER" id="PTHR36566">
    <property type="entry name" value="NICKEL INSERTION PROTEIN-RELATED"/>
    <property type="match status" value="1"/>
</dbReference>
<dbReference type="Proteomes" id="UP000219215">
    <property type="component" value="Chromosome DPRO"/>
</dbReference>
<evidence type="ECO:0000256" key="1">
    <source>
        <dbReference type="ARBA" id="ARBA00022596"/>
    </source>
</evidence>
<organism evidence="2 3">
    <name type="scientific">Pseudodesulfovibrio profundus</name>
    <dbReference type="NCBI Taxonomy" id="57320"/>
    <lineage>
        <taxon>Bacteria</taxon>
        <taxon>Pseudomonadati</taxon>
        <taxon>Thermodesulfobacteriota</taxon>
        <taxon>Desulfovibrionia</taxon>
        <taxon>Desulfovibrionales</taxon>
        <taxon>Desulfovibrionaceae</taxon>
    </lineage>
</organism>
<reference evidence="3" key="1">
    <citation type="submission" date="2017-09" db="EMBL/GenBank/DDBJ databases">
        <authorList>
            <person name="Regsiter A."/>
            <person name="William W."/>
        </authorList>
    </citation>
    <scope>NUCLEOTIDE SEQUENCE [LARGE SCALE GENOMIC DNA]</scope>
    <source>
        <strain evidence="3">500-1</strain>
    </source>
</reference>
<accession>A0A2C8F8V2</accession>
<sequence>MLLAALTHAVCEVEQSSDLAVLEKALTPLNIEGYQLEWSQKNIAGIMTNHVDVIQTKDQPLRTYSDLATLIDGCGLKGRAAGWAHDALRMLGEAEAKVHGVDLERVHFHEIGAVDTIVDIVGTVVLLDRLSAGKVVVSPVDLGSGFIECAHGKMPVPAPACAELAKGLVTFGSPCGMERSTPTGLALLRAVVERCGSMPMGTVKGVGYGSGGRSSDEQPTYVRAFVLQEIEVELPERAPNDA</sequence>
<dbReference type="Pfam" id="PF01969">
    <property type="entry name" value="Ni_insertion"/>
    <property type="match status" value="1"/>
</dbReference>
<name>A0A2C8F8V2_9BACT</name>
<evidence type="ECO:0000313" key="2">
    <source>
        <dbReference type="EMBL" id="SOB58858.1"/>
    </source>
</evidence>
<dbReference type="KEGG" id="pprf:DPRO_1955"/>
<evidence type="ECO:0008006" key="4">
    <source>
        <dbReference type="Google" id="ProtNLM"/>
    </source>
</evidence>
<proteinExistence type="predicted"/>
<dbReference type="AlphaFoldDB" id="A0A2C8F8V2"/>
<dbReference type="EMBL" id="LT907975">
    <property type="protein sequence ID" value="SOB58858.1"/>
    <property type="molecule type" value="Genomic_DNA"/>
</dbReference>
<evidence type="ECO:0000313" key="3">
    <source>
        <dbReference type="Proteomes" id="UP000219215"/>
    </source>
</evidence>
<keyword evidence="3" id="KW-1185">Reference proteome</keyword>
<protein>
    <recommendedName>
        <fullName evidence="4">LarC family nickel insertion protein</fullName>
    </recommendedName>
</protein>
<gene>
    <name evidence="2" type="ORF">DPRO_1955</name>
</gene>
<dbReference type="PANTHER" id="PTHR36566:SF1">
    <property type="entry name" value="PYRIDINIUM-3,5-BISTHIOCARBOXYLIC ACID MONONUCLEOTIDE NICKEL INSERTION PROTEIN"/>
    <property type="match status" value="1"/>
</dbReference>